<dbReference type="Proteomes" id="UP001171945">
    <property type="component" value="Unassembled WGS sequence"/>
</dbReference>
<comment type="caution">
    <text evidence="1">The sequence shown here is derived from an EMBL/GenBank/DDBJ whole genome shotgun (WGS) entry which is preliminary data.</text>
</comment>
<gene>
    <name evidence="1" type="ORF">QUF54_08135</name>
</gene>
<organism evidence="1 2">
    <name type="scientific">Candidatus Marithioploca araucensis</name>
    <dbReference type="NCBI Taxonomy" id="70273"/>
    <lineage>
        <taxon>Bacteria</taxon>
        <taxon>Pseudomonadati</taxon>
        <taxon>Pseudomonadota</taxon>
        <taxon>Gammaproteobacteria</taxon>
        <taxon>Thiotrichales</taxon>
        <taxon>Thiotrichaceae</taxon>
        <taxon>Candidatus Marithioploca</taxon>
    </lineage>
</organism>
<evidence type="ECO:0000313" key="2">
    <source>
        <dbReference type="Proteomes" id="UP001171945"/>
    </source>
</evidence>
<sequence>MLEGGNLQAIEKSDFWKKSPPLKWSGNFRHPVLVGNDGILSLPLPDEMKGQKLDILVVLQPIKNASPNENGWPLGFFEKTYGATAHDPIERPSQGEFEIRALL</sequence>
<reference evidence="1" key="1">
    <citation type="submission" date="2023-06" db="EMBL/GenBank/DDBJ databases">
        <title>Uncultivated large filamentous bacteria from sulfidic sediments reveal new species and different genomic features in energy metabolism and defense.</title>
        <authorList>
            <person name="Fonseca A."/>
        </authorList>
    </citation>
    <scope>NUCLEOTIDE SEQUENCE</scope>
    <source>
        <strain evidence="1">HSG4</strain>
    </source>
</reference>
<accession>A0ABT7VUP9</accession>
<evidence type="ECO:0000313" key="1">
    <source>
        <dbReference type="EMBL" id="MDM8563307.1"/>
    </source>
</evidence>
<name>A0ABT7VUP9_9GAMM</name>
<proteinExistence type="predicted"/>
<dbReference type="EMBL" id="JAUCGM010000565">
    <property type="protein sequence ID" value="MDM8563307.1"/>
    <property type="molecule type" value="Genomic_DNA"/>
</dbReference>
<protein>
    <submittedName>
        <fullName evidence="1">Uncharacterized protein</fullName>
    </submittedName>
</protein>
<keyword evidence="2" id="KW-1185">Reference proteome</keyword>